<evidence type="ECO:0000313" key="3">
    <source>
        <dbReference type="Proteomes" id="UP000636960"/>
    </source>
</evidence>
<dbReference type="EMBL" id="BOMV01000078">
    <property type="protein sequence ID" value="GIE99957.1"/>
    <property type="molecule type" value="Genomic_DNA"/>
</dbReference>
<dbReference type="InterPro" id="IPR011009">
    <property type="entry name" value="Kinase-like_dom_sf"/>
</dbReference>
<keyword evidence="3" id="KW-1185">Reference proteome</keyword>
<evidence type="ECO:0000259" key="1">
    <source>
        <dbReference type="Pfam" id="PF01636"/>
    </source>
</evidence>
<dbReference type="Gene3D" id="3.90.1200.10">
    <property type="match status" value="1"/>
</dbReference>
<dbReference type="InterPro" id="IPR002575">
    <property type="entry name" value="Aminoglycoside_PTrfase"/>
</dbReference>
<dbReference type="SUPFAM" id="SSF56112">
    <property type="entry name" value="Protein kinase-like (PK-like)"/>
    <property type="match status" value="1"/>
</dbReference>
<reference evidence="2" key="1">
    <citation type="submission" date="2021-01" db="EMBL/GenBank/DDBJ databases">
        <title>Whole genome shotgun sequence of Actinoplanes rishiriensis NBRC 108556.</title>
        <authorList>
            <person name="Komaki H."/>
            <person name="Tamura T."/>
        </authorList>
    </citation>
    <scope>NUCLEOTIDE SEQUENCE</scope>
    <source>
        <strain evidence="2">NBRC 108556</strain>
    </source>
</reference>
<protein>
    <recommendedName>
        <fullName evidence="1">Aminoglycoside phosphotransferase domain-containing protein</fullName>
    </recommendedName>
</protein>
<dbReference type="AlphaFoldDB" id="A0A919K725"/>
<proteinExistence type="predicted"/>
<accession>A0A919K725</accession>
<dbReference type="Pfam" id="PF01636">
    <property type="entry name" value="APH"/>
    <property type="match status" value="1"/>
</dbReference>
<dbReference type="Proteomes" id="UP000636960">
    <property type="component" value="Unassembled WGS sequence"/>
</dbReference>
<evidence type="ECO:0000313" key="2">
    <source>
        <dbReference type="EMBL" id="GIE99957.1"/>
    </source>
</evidence>
<name>A0A919K725_9ACTN</name>
<comment type="caution">
    <text evidence="2">The sequence shown here is derived from an EMBL/GenBank/DDBJ whole genome shotgun (WGS) entry which is preliminary data.</text>
</comment>
<organism evidence="2 3">
    <name type="scientific">Paractinoplanes rishiriensis</name>
    <dbReference type="NCBI Taxonomy" id="1050105"/>
    <lineage>
        <taxon>Bacteria</taxon>
        <taxon>Bacillati</taxon>
        <taxon>Actinomycetota</taxon>
        <taxon>Actinomycetes</taxon>
        <taxon>Micromonosporales</taxon>
        <taxon>Micromonosporaceae</taxon>
        <taxon>Paractinoplanes</taxon>
    </lineage>
</organism>
<feature type="domain" description="Aminoglycoside phosphotransferase" evidence="1">
    <location>
        <begin position="4"/>
        <end position="210"/>
    </location>
</feature>
<gene>
    <name evidence="2" type="ORF">Ari01nite_74220</name>
</gene>
<sequence>MRAVRTADGRAAYLKTTPAALGPDALAAARRELRFYQEIAPVVPVRTPAIVDFFDGAEGVALLLEAAGEVRAAGSWTVEMWSRLGRELAALHAMPVPQDQGWDGPDVLRAALTDPDLEQISAFWGPEVPQLIARRGELAERISSVPTAFIHGDCHTGNIVDPAGELAFCDWQATGIGRPVADLALLSVRATPAGVRVPAALLDAYLDGRPGDRRALESALVAEELAILVFLWPRFAAFNSAEGIARVRRRVRELMER</sequence>